<feature type="region of interest" description="Disordered" evidence="4">
    <location>
        <begin position="222"/>
        <end position="297"/>
    </location>
</feature>
<evidence type="ECO:0000256" key="3">
    <source>
        <dbReference type="ARBA" id="ARBA00023242"/>
    </source>
</evidence>
<comment type="caution">
    <text evidence="7">The sequence shown here is derived from an EMBL/GenBank/DDBJ whole genome shotgun (WGS) entry which is preliminary data.</text>
</comment>
<dbReference type="Pfam" id="PF01778">
    <property type="entry name" value="Ribosomal_L28e"/>
    <property type="match status" value="1"/>
</dbReference>
<sequence length="470" mass="55537">MQCDDITWNILHKGQCSYKAWSKPKMFCRNEMNLTGMCNRASCPLANSQYATVREENGVCYLYAKVIERSHYPRRLWEKTKLSKDMNKALQQISDQLIHWSEYIRHKCKARLIRIHQYLIRMRKMAVRGNQKKLIPIGRKVERREKRREEKALVAAKLDNAIEKELLARLKQGTYGDVYNFRQEAFEQMLDNAENQLEIEQEIEQDDPDTGETQFVADFESSDDEDAGDIEDGGHWSPPDTDSEQEEDEAWRMEEEDDDDDDDEDDDEAMEPPVKKAKKVLKPKKKEEKPKKKPVKKIKKRAHIEIDFAGEIAMDSPAWMFTKALSHRQKVARLYKRCLREVDNWYGGDNLEVRFQKCIIRARFDANKDEKDTRKSQLLLADGCRQLWEKRHFKPFRFALDPGGSSYDRERESPDEIVDSDQWTLAEREQFPYYFNTREQRKKELLAHWAKIEKAWDAEIAAIQTKLPTN</sequence>
<accession>A0A8S1EPW7</accession>
<evidence type="ECO:0000259" key="6">
    <source>
        <dbReference type="Pfam" id="PF05347"/>
    </source>
</evidence>
<name>A0A8S1EPW7_9PELO</name>
<dbReference type="AlphaFoldDB" id="A0A8S1EPW7"/>
<evidence type="ECO:0000256" key="4">
    <source>
        <dbReference type="SAM" id="MobiDB-lite"/>
    </source>
</evidence>
<evidence type="ECO:0000313" key="7">
    <source>
        <dbReference type="EMBL" id="CAB3401540.1"/>
    </source>
</evidence>
<keyword evidence="8" id="KW-1185">Reference proteome</keyword>
<dbReference type="GO" id="GO:0030687">
    <property type="term" value="C:preribosome, large subunit precursor"/>
    <property type="evidence" value="ECO:0007669"/>
    <property type="project" value="TreeGrafter"/>
</dbReference>
<gene>
    <name evidence="7" type="ORF">CBOVIS_LOCUS4276</name>
</gene>
<evidence type="ECO:0008006" key="9">
    <source>
        <dbReference type="Google" id="ProtNLM"/>
    </source>
</evidence>
<keyword evidence="3" id="KW-0539">Nucleus</keyword>
<feature type="compositionally biased region" description="Acidic residues" evidence="4">
    <location>
        <begin position="241"/>
        <end position="270"/>
    </location>
</feature>
<comment type="subcellular location">
    <subcellularLocation>
        <location evidence="1">Nucleus</location>
    </subcellularLocation>
</comment>
<dbReference type="PANTHER" id="PTHR23405:SF4">
    <property type="entry name" value="PROTEIN MAK16 HOMOLOG"/>
    <property type="match status" value="1"/>
</dbReference>
<dbReference type="InterPro" id="IPR008011">
    <property type="entry name" value="Complex1_LYR_dom"/>
</dbReference>
<feature type="domain" description="Complex 1 LYR protein" evidence="6">
    <location>
        <begin position="329"/>
        <end position="389"/>
    </location>
</feature>
<dbReference type="Proteomes" id="UP000494206">
    <property type="component" value="Unassembled WGS sequence"/>
</dbReference>
<dbReference type="Gene3D" id="3.30.390.110">
    <property type="match status" value="1"/>
</dbReference>
<feature type="compositionally biased region" description="Acidic residues" evidence="4">
    <location>
        <begin position="222"/>
        <end position="231"/>
    </location>
</feature>
<dbReference type="PANTHER" id="PTHR23405">
    <property type="entry name" value="MAINTENANCE OF KILLER 16 MAK16 PROTEIN-RELATED"/>
    <property type="match status" value="1"/>
</dbReference>
<dbReference type="GO" id="GO:0000470">
    <property type="term" value="P:maturation of LSU-rRNA"/>
    <property type="evidence" value="ECO:0007669"/>
    <property type="project" value="TreeGrafter"/>
</dbReference>
<dbReference type="Pfam" id="PF05347">
    <property type="entry name" value="Complex1_LYR"/>
    <property type="match status" value="1"/>
</dbReference>
<dbReference type="Pfam" id="PF04874">
    <property type="entry name" value="Mak16"/>
    <property type="match status" value="1"/>
</dbReference>
<reference evidence="7 8" key="1">
    <citation type="submission" date="2020-04" db="EMBL/GenBank/DDBJ databases">
        <authorList>
            <person name="Laetsch R D."/>
            <person name="Stevens L."/>
            <person name="Kumar S."/>
            <person name="Blaxter L. M."/>
        </authorList>
    </citation>
    <scope>NUCLEOTIDE SEQUENCE [LARGE SCALE GENOMIC DNA]</scope>
</reference>
<dbReference type="InterPro" id="IPR006958">
    <property type="entry name" value="Mak16"/>
</dbReference>
<proteinExistence type="inferred from homology"/>
<evidence type="ECO:0000256" key="1">
    <source>
        <dbReference type="ARBA" id="ARBA00004123"/>
    </source>
</evidence>
<dbReference type="OrthoDB" id="13598at2759"/>
<evidence type="ECO:0000256" key="2">
    <source>
        <dbReference type="ARBA" id="ARBA00005514"/>
    </source>
</evidence>
<feature type="domain" description="Ribosomal eL28/Mak16" evidence="5">
    <location>
        <begin position="7"/>
        <end position="118"/>
    </location>
</feature>
<comment type="similarity">
    <text evidence="2">Belongs to the MAK16 family.</text>
</comment>
<feature type="compositionally biased region" description="Basic residues" evidence="4">
    <location>
        <begin position="275"/>
        <end position="284"/>
    </location>
</feature>
<evidence type="ECO:0000313" key="8">
    <source>
        <dbReference type="Proteomes" id="UP000494206"/>
    </source>
</evidence>
<dbReference type="EMBL" id="CADEPM010000003">
    <property type="protein sequence ID" value="CAB3401540.1"/>
    <property type="molecule type" value="Genomic_DNA"/>
</dbReference>
<dbReference type="GO" id="GO:0005730">
    <property type="term" value="C:nucleolus"/>
    <property type="evidence" value="ECO:0007669"/>
    <property type="project" value="TreeGrafter"/>
</dbReference>
<protein>
    <recommendedName>
        <fullName evidence="9">Protein MAK16 homolog</fullName>
    </recommendedName>
</protein>
<dbReference type="InterPro" id="IPR029004">
    <property type="entry name" value="Ribosomal_eL28/Mak16"/>
</dbReference>
<organism evidence="7 8">
    <name type="scientific">Caenorhabditis bovis</name>
    <dbReference type="NCBI Taxonomy" id="2654633"/>
    <lineage>
        <taxon>Eukaryota</taxon>
        <taxon>Metazoa</taxon>
        <taxon>Ecdysozoa</taxon>
        <taxon>Nematoda</taxon>
        <taxon>Chromadorea</taxon>
        <taxon>Rhabditida</taxon>
        <taxon>Rhabditina</taxon>
        <taxon>Rhabditomorpha</taxon>
        <taxon>Rhabditoidea</taxon>
        <taxon>Rhabditidae</taxon>
        <taxon>Peloderinae</taxon>
        <taxon>Caenorhabditis</taxon>
    </lineage>
</organism>
<dbReference type="GO" id="GO:0000460">
    <property type="term" value="P:maturation of 5.8S rRNA"/>
    <property type="evidence" value="ECO:0007669"/>
    <property type="project" value="TreeGrafter"/>
</dbReference>
<evidence type="ECO:0000259" key="5">
    <source>
        <dbReference type="Pfam" id="PF01778"/>
    </source>
</evidence>
<dbReference type="CDD" id="cd20263">
    <property type="entry name" value="Complex1_LYR_NDUFB9_LYRM3"/>
    <property type="match status" value="1"/>
</dbReference>
<dbReference type="InterPro" id="IPR045292">
    <property type="entry name" value="Complex1_LYR_NDUFB9_LYRM3"/>
</dbReference>
<dbReference type="FunFam" id="3.30.390.110:FF:000001">
    <property type="entry name" value="Protein MAK16 homolog"/>
    <property type="match status" value="1"/>
</dbReference>